<accession>A0AAN9LLT9</accession>
<sequence>MQTTSEPIELGYHERQNSICWFATSIIQIFISETVIYSLYEFTHLKKNFASNWSEFIRRTTLFWELPRFPTSIPFKYESETPYLPLCYWYYTPPRFVYIWLNTGPMYPLPSIQVCVSSAQPIDTKETATDGAVRLSGFESALLIIGDYQRRLIRHSPLTVIPDLATDRGRIQTQAKGYRHWPPYGLRGYSKLHKLTWLRILWTIAIRTWL</sequence>
<keyword evidence="2" id="KW-1185">Reference proteome</keyword>
<gene>
    <name evidence="1" type="ORF">VNO77_19096</name>
</gene>
<proteinExistence type="predicted"/>
<protein>
    <submittedName>
        <fullName evidence="1">Uncharacterized protein</fullName>
    </submittedName>
</protein>
<dbReference type="Proteomes" id="UP001367508">
    <property type="component" value="Unassembled WGS sequence"/>
</dbReference>
<dbReference type="AlphaFoldDB" id="A0AAN9LLT9"/>
<reference evidence="1 2" key="1">
    <citation type="submission" date="2024-01" db="EMBL/GenBank/DDBJ databases">
        <title>The genomes of 5 underutilized Papilionoideae crops provide insights into root nodulation and disease resistanc.</title>
        <authorList>
            <person name="Jiang F."/>
        </authorList>
    </citation>
    <scope>NUCLEOTIDE SEQUENCE [LARGE SCALE GENOMIC DNA]</scope>
    <source>
        <strain evidence="1">LVBAO_FW01</strain>
        <tissue evidence="1">Leaves</tissue>
    </source>
</reference>
<name>A0AAN9LLT9_CANGL</name>
<evidence type="ECO:0000313" key="2">
    <source>
        <dbReference type="Proteomes" id="UP001367508"/>
    </source>
</evidence>
<evidence type="ECO:0000313" key="1">
    <source>
        <dbReference type="EMBL" id="KAK7338485.1"/>
    </source>
</evidence>
<dbReference type="EMBL" id="JAYMYQ010000004">
    <property type="protein sequence ID" value="KAK7338485.1"/>
    <property type="molecule type" value="Genomic_DNA"/>
</dbReference>
<organism evidence="1 2">
    <name type="scientific">Canavalia gladiata</name>
    <name type="common">Sword bean</name>
    <name type="synonym">Dolichos gladiatus</name>
    <dbReference type="NCBI Taxonomy" id="3824"/>
    <lineage>
        <taxon>Eukaryota</taxon>
        <taxon>Viridiplantae</taxon>
        <taxon>Streptophyta</taxon>
        <taxon>Embryophyta</taxon>
        <taxon>Tracheophyta</taxon>
        <taxon>Spermatophyta</taxon>
        <taxon>Magnoliopsida</taxon>
        <taxon>eudicotyledons</taxon>
        <taxon>Gunneridae</taxon>
        <taxon>Pentapetalae</taxon>
        <taxon>rosids</taxon>
        <taxon>fabids</taxon>
        <taxon>Fabales</taxon>
        <taxon>Fabaceae</taxon>
        <taxon>Papilionoideae</taxon>
        <taxon>50 kb inversion clade</taxon>
        <taxon>NPAAA clade</taxon>
        <taxon>indigoferoid/millettioid clade</taxon>
        <taxon>Phaseoleae</taxon>
        <taxon>Canavalia</taxon>
    </lineage>
</organism>
<comment type="caution">
    <text evidence="1">The sequence shown here is derived from an EMBL/GenBank/DDBJ whole genome shotgun (WGS) entry which is preliminary data.</text>
</comment>